<keyword evidence="11" id="KW-0406">Ion transport</keyword>
<evidence type="ECO:0000256" key="12">
    <source>
        <dbReference type="ARBA" id="ARBA00023136"/>
    </source>
</evidence>
<dbReference type="Proteomes" id="UP001255856">
    <property type="component" value="Unassembled WGS sequence"/>
</dbReference>
<evidence type="ECO:0008006" key="17">
    <source>
        <dbReference type="Google" id="ProtNLM"/>
    </source>
</evidence>
<protein>
    <recommendedName>
        <fullName evidence="17">CLAC channel</fullName>
    </recommendedName>
</protein>
<keyword evidence="10" id="KW-0175">Coiled coil</keyword>
<evidence type="ECO:0000256" key="9">
    <source>
        <dbReference type="ARBA" id="ARBA00022989"/>
    </source>
</evidence>
<accession>A0AAD9IL54</accession>
<feature type="transmembrane region" description="Helical" evidence="14">
    <location>
        <begin position="84"/>
        <end position="103"/>
    </location>
</feature>
<name>A0AAD9IL54_PROWI</name>
<evidence type="ECO:0000313" key="15">
    <source>
        <dbReference type="EMBL" id="KAK2078650.1"/>
    </source>
</evidence>
<keyword evidence="3" id="KW-0813">Transport</keyword>
<evidence type="ECO:0000256" key="1">
    <source>
        <dbReference type="ARBA" id="ARBA00004477"/>
    </source>
</evidence>
<evidence type="ECO:0000256" key="2">
    <source>
        <dbReference type="ARBA" id="ARBA00006537"/>
    </source>
</evidence>
<sequence>MAHGPVPLGIVLFSLCVTLVAEALCWLMVYRTRSYRSLKENLEQQTKRVNEAKTAPSSTKKAVKKKEAKLESWRTEASAKVAGFNLRTGLITLVVMMLSFRMVSKIFGSVPVARLPFEPPPFLQKLTHRGISGADPRECSSLFIYVLCQASIKVLTSKVLGLAPGREWASLKPQTPPGFMGLKND</sequence>
<dbReference type="GO" id="GO:0005789">
    <property type="term" value="C:endoplasmic reticulum membrane"/>
    <property type="evidence" value="ECO:0007669"/>
    <property type="project" value="UniProtKB-SubCell"/>
</dbReference>
<feature type="transmembrane region" description="Helical" evidence="14">
    <location>
        <begin position="6"/>
        <end position="29"/>
    </location>
</feature>
<evidence type="ECO:0000256" key="11">
    <source>
        <dbReference type="ARBA" id="ARBA00023065"/>
    </source>
</evidence>
<dbReference type="InterPro" id="IPR008559">
    <property type="entry name" value="TMCO1"/>
</dbReference>
<keyword evidence="7" id="KW-0256">Endoplasmic reticulum</keyword>
<keyword evidence="5" id="KW-0107">Calcium channel</keyword>
<comment type="similarity">
    <text evidence="2">Belongs to the TMCO1 family.</text>
</comment>
<keyword evidence="16" id="KW-1185">Reference proteome</keyword>
<keyword evidence="8" id="KW-0106">Calcium</keyword>
<evidence type="ECO:0000256" key="8">
    <source>
        <dbReference type="ARBA" id="ARBA00022837"/>
    </source>
</evidence>
<dbReference type="PANTHER" id="PTHR20917:SF0">
    <property type="entry name" value="CALCIUM LOAD-ACTIVATED CALCIUM CHANNEL"/>
    <property type="match status" value="1"/>
</dbReference>
<organism evidence="15 16">
    <name type="scientific">Prototheca wickerhamii</name>
    <dbReference type="NCBI Taxonomy" id="3111"/>
    <lineage>
        <taxon>Eukaryota</taxon>
        <taxon>Viridiplantae</taxon>
        <taxon>Chlorophyta</taxon>
        <taxon>core chlorophytes</taxon>
        <taxon>Trebouxiophyceae</taxon>
        <taxon>Chlorellales</taxon>
        <taxon>Chlorellaceae</taxon>
        <taxon>Prototheca</taxon>
    </lineage>
</organism>
<evidence type="ECO:0000256" key="13">
    <source>
        <dbReference type="ARBA" id="ARBA00023303"/>
    </source>
</evidence>
<keyword evidence="6 14" id="KW-0812">Transmembrane</keyword>
<comment type="subcellular location">
    <subcellularLocation>
        <location evidence="1">Endoplasmic reticulum membrane</location>
        <topology evidence="1">Multi-pass membrane protein</topology>
    </subcellularLocation>
</comment>
<evidence type="ECO:0000313" key="16">
    <source>
        <dbReference type="Proteomes" id="UP001255856"/>
    </source>
</evidence>
<comment type="caution">
    <text evidence="15">The sequence shown here is derived from an EMBL/GenBank/DDBJ whole genome shotgun (WGS) entry which is preliminary data.</text>
</comment>
<proteinExistence type="inferred from homology"/>
<evidence type="ECO:0000256" key="3">
    <source>
        <dbReference type="ARBA" id="ARBA00022448"/>
    </source>
</evidence>
<dbReference type="PANTHER" id="PTHR20917">
    <property type="entry name" value="PNAS-RELATED"/>
    <property type="match status" value="1"/>
</dbReference>
<dbReference type="SMART" id="SM01415">
    <property type="entry name" value="DUF106"/>
    <property type="match status" value="1"/>
</dbReference>
<dbReference type="GO" id="GO:0005262">
    <property type="term" value="F:calcium channel activity"/>
    <property type="evidence" value="ECO:0007669"/>
    <property type="project" value="UniProtKB-KW"/>
</dbReference>
<evidence type="ECO:0000256" key="5">
    <source>
        <dbReference type="ARBA" id="ARBA00022673"/>
    </source>
</evidence>
<evidence type="ECO:0000256" key="10">
    <source>
        <dbReference type="ARBA" id="ARBA00023054"/>
    </source>
</evidence>
<keyword evidence="13" id="KW-0407">Ion channel</keyword>
<dbReference type="EMBL" id="JASFZW010000004">
    <property type="protein sequence ID" value="KAK2078650.1"/>
    <property type="molecule type" value="Genomic_DNA"/>
</dbReference>
<keyword evidence="9 14" id="KW-1133">Transmembrane helix</keyword>
<gene>
    <name evidence="15" type="ORF">QBZ16_003490</name>
</gene>
<keyword evidence="4" id="KW-0109">Calcium transport</keyword>
<dbReference type="InterPro" id="IPR002809">
    <property type="entry name" value="EMC3/TMCO1"/>
</dbReference>
<dbReference type="GO" id="GO:0032469">
    <property type="term" value="P:endoplasmic reticulum calcium ion homeostasis"/>
    <property type="evidence" value="ECO:0007669"/>
    <property type="project" value="InterPro"/>
</dbReference>
<dbReference type="Pfam" id="PF01956">
    <property type="entry name" value="EMC3_TMCO1"/>
    <property type="match status" value="1"/>
</dbReference>
<evidence type="ECO:0000256" key="6">
    <source>
        <dbReference type="ARBA" id="ARBA00022692"/>
    </source>
</evidence>
<keyword evidence="12 14" id="KW-0472">Membrane</keyword>
<evidence type="ECO:0000256" key="7">
    <source>
        <dbReference type="ARBA" id="ARBA00022824"/>
    </source>
</evidence>
<dbReference type="AlphaFoldDB" id="A0AAD9IL54"/>
<reference evidence="15" key="1">
    <citation type="submission" date="2021-01" db="EMBL/GenBank/DDBJ databases">
        <authorList>
            <person name="Eckstrom K.M.E."/>
        </authorList>
    </citation>
    <scope>NUCLEOTIDE SEQUENCE</scope>
    <source>
        <strain evidence="15">UVCC 0001</strain>
    </source>
</reference>
<evidence type="ECO:0000256" key="14">
    <source>
        <dbReference type="SAM" id="Phobius"/>
    </source>
</evidence>
<evidence type="ECO:0000256" key="4">
    <source>
        <dbReference type="ARBA" id="ARBA00022568"/>
    </source>
</evidence>